<sequence>MAGLLENEEAVLELRASLDGMNHEQRIAALKQRLVTGTKETQSATSKLHAAVTIFIESDREEWERWVKGFGEGKTLLGHLCVANSSYQEASRCRDGIRQAWPAWDWTLQGREPNAWTLRMLKPLAWLARRCETWQHIVAFLVAIIKDRVENRAGRQGSSKEPTLCSIDVQRLAASLKTGHRLETEIDLSNISVDSAPSPETGRVEEKPLDDMSSFLQQSGFEPSFAGASASGDFGLDLDLDLDANPAGEGRASQPPPLADDPARDSPPRPPRQPRQPRQANPARDAERLISSLRATRDALEARMLATQDLEELVLLHPQALAAREDLRLFEQAWARSSLGRR</sequence>
<keyword evidence="3" id="KW-1185">Reference proteome</keyword>
<dbReference type="Proteomes" id="UP000070133">
    <property type="component" value="Unassembled WGS sequence"/>
</dbReference>
<comment type="caution">
    <text evidence="2">The sequence shown here is derived from an EMBL/GenBank/DDBJ whole genome shotgun (WGS) entry which is preliminary data.</text>
</comment>
<name>A0A139H5F8_9PEZI</name>
<dbReference type="AlphaFoldDB" id="A0A139H5F8"/>
<dbReference type="EMBL" id="LFZN01000136">
    <property type="protein sequence ID" value="KXS97696.1"/>
    <property type="molecule type" value="Genomic_DNA"/>
</dbReference>
<gene>
    <name evidence="2" type="ORF">AC578_1490</name>
</gene>
<evidence type="ECO:0000256" key="1">
    <source>
        <dbReference type="SAM" id="MobiDB-lite"/>
    </source>
</evidence>
<accession>A0A139H5F8</accession>
<reference evidence="2 3" key="1">
    <citation type="submission" date="2015-07" db="EMBL/GenBank/DDBJ databases">
        <title>Comparative genomics of the Sigatoka disease complex on banana suggests a link between parallel evolutionary changes in Pseudocercospora fijiensis and Pseudocercospora eumusae and increased virulence on the banana host.</title>
        <authorList>
            <person name="Chang T.-C."/>
            <person name="Salvucci A."/>
            <person name="Crous P.W."/>
            <person name="Stergiopoulos I."/>
        </authorList>
    </citation>
    <scope>NUCLEOTIDE SEQUENCE [LARGE SCALE GENOMIC DNA]</scope>
    <source>
        <strain evidence="2 3">CBS 114824</strain>
    </source>
</reference>
<organism evidence="2 3">
    <name type="scientific">Pseudocercospora eumusae</name>
    <dbReference type="NCBI Taxonomy" id="321146"/>
    <lineage>
        <taxon>Eukaryota</taxon>
        <taxon>Fungi</taxon>
        <taxon>Dikarya</taxon>
        <taxon>Ascomycota</taxon>
        <taxon>Pezizomycotina</taxon>
        <taxon>Dothideomycetes</taxon>
        <taxon>Dothideomycetidae</taxon>
        <taxon>Mycosphaerellales</taxon>
        <taxon>Mycosphaerellaceae</taxon>
        <taxon>Pseudocercospora</taxon>
    </lineage>
</organism>
<proteinExistence type="predicted"/>
<evidence type="ECO:0000313" key="3">
    <source>
        <dbReference type="Proteomes" id="UP000070133"/>
    </source>
</evidence>
<protein>
    <submittedName>
        <fullName evidence="2">Uncharacterized protein</fullName>
    </submittedName>
</protein>
<feature type="region of interest" description="Disordered" evidence="1">
    <location>
        <begin position="237"/>
        <end position="287"/>
    </location>
</feature>
<evidence type="ECO:0000313" key="2">
    <source>
        <dbReference type="EMBL" id="KXS97696.1"/>
    </source>
</evidence>